<dbReference type="Pfam" id="PF13223">
    <property type="entry name" value="DUF4031"/>
    <property type="match status" value="1"/>
</dbReference>
<reference evidence="2 3" key="1">
    <citation type="submission" date="2019-11" db="EMBL/GenBank/DDBJ databases">
        <authorList>
            <person name="He Y."/>
        </authorList>
    </citation>
    <scope>NUCLEOTIDE SEQUENCE [LARGE SCALE GENOMIC DNA]</scope>
    <source>
        <strain evidence="2 3">SCSIO 58843</strain>
    </source>
</reference>
<proteinExistence type="predicted"/>
<sequence>MTVLVDEAIWPWRGRRWAHLVSDRDLDELHALAHAIGMPYVAFQGDHYDVHEDLRDAAIALGAVPTPGRDLVRALRAAGLRRRGTPTWAWTARHDLSVLGPGEGVDVTRGLLATSQSREAGLDADTRAAAVEAVARLESRTGLDEVGLAVRPGELLLIASVAVSLPPDRAAALVGPPLERVAATATIHRATGERGTFVELAVDVDVPTP</sequence>
<dbReference type="RefSeq" id="WP_153757852.1">
    <property type="nucleotide sequence ID" value="NZ_CP045851.1"/>
</dbReference>
<dbReference type="EMBL" id="CP045851">
    <property type="protein sequence ID" value="QGG93746.1"/>
    <property type="molecule type" value="Genomic_DNA"/>
</dbReference>
<dbReference type="InterPro" id="IPR025109">
    <property type="entry name" value="DUF4031"/>
</dbReference>
<protein>
    <submittedName>
        <fullName evidence="2">DUF4031 domain-containing protein</fullName>
    </submittedName>
</protein>
<dbReference type="AlphaFoldDB" id="A0A5Q2RHF3"/>
<evidence type="ECO:0000313" key="3">
    <source>
        <dbReference type="Proteomes" id="UP000334019"/>
    </source>
</evidence>
<name>A0A5Q2RHF3_9ACTN</name>
<keyword evidence="3" id="KW-1185">Reference proteome</keyword>
<gene>
    <name evidence="2" type="ORF">GH723_00695</name>
</gene>
<organism evidence="2 3">
    <name type="scientific">Actinomarinicola tropica</name>
    <dbReference type="NCBI Taxonomy" id="2789776"/>
    <lineage>
        <taxon>Bacteria</taxon>
        <taxon>Bacillati</taxon>
        <taxon>Actinomycetota</taxon>
        <taxon>Acidimicrobiia</taxon>
        <taxon>Acidimicrobiales</taxon>
        <taxon>Iamiaceae</taxon>
        <taxon>Actinomarinicola</taxon>
    </lineage>
</organism>
<dbReference type="KEGG" id="atq:GH723_00695"/>
<accession>A0A5Q2RHF3</accession>
<evidence type="ECO:0000259" key="1">
    <source>
        <dbReference type="Pfam" id="PF13223"/>
    </source>
</evidence>
<evidence type="ECO:0000313" key="2">
    <source>
        <dbReference type="EMBL" id="QGG93746.1"/>
    </source>
</evidence>
<dbReference type="Proteomes" id="UP000334019">
    <property type="component" value="Chromosome"/>
</dbReference>
<feature type="domain" description="DUF4031" evidence="1">
    <location>
        <begin position="3"/>
        <end position="77"/>
    </location>
</feature>